<reference evidence="1 2" key="1">
    <citation type="submission" date="2017-11" db="EMBL/GenBank/DDBJ databases">
        <title>De novo assembly and phasing of dikaryotic genomes from two isolates of Puccinia coronata f. sp. avenae, the causal agent of oat crown rust.</title>
        <authorList>
            <person name="Miller M.E."/>
            <person name="Zhang Y."/>
            <person name="Omidvar V."/>
            <person name="Sperschneider J."/>
            <person name="Schwessinger B."/>
            <person name="Raley C."/>
            <person name="Palmer J.M."/>
            <person name="Garnica D."/>
            <person name="Upadhyaya N."/>
            <person name="Rathjen J."/>
            <person name="Taylor J.M."/>
            <person name="Park R.F."/>
            <person name="Dodds P.N."/>
            <person name="Hirsch C.D."/>
            <person name="Kianian S.F."/>
            <person name="Figueroa M."/>
        </authorList>
    </citation>
    <scope>NUCLEOTIDE SEQUENCE [LARGE SCALE GENOMIC DNA]</scope>
    <source>
        <strain evidence="1">12NC29</strain>
    </source>
</reference>
<dbReference type="Proteomes" id="UP000235388">
    <property type="component" value="Unassembled WGS sequence"/>
</dbReference>
<evidence type="ECO:0000313" key="2">
    <source>
        <dbReference type="Proteomes" id="UP000235388"/>
    </source>
</evidence>
<comment type="caution">
    <text evidence="1">The sequence shown here is derived from an EMBL/GenBank/DDBJ whole genome shotgun (WGS) entry which is preliminary data.</text>
</comment>
<dbReference type="EMBL" id="PGCJ01001469">
    <property type="protein sequence ID" value="PLW05255.1"/>
    <property type="molecule type" value="Genomic_DNA"/>
</dbReference>
<gene>
    <name evidence="1" type="ORF">PCANC_26661</name>
</gene>
<dbReference type="OrthoDB" id="406631at2759"/>
<dbReference type="AlphaFoldDB" id="A0A2N5RW80"/>
<accession>A0A2N5RW80</accession>
<protein>
    <submittedName>
        <fullName evidence="1">Uncharacterized protein</fullName>
    </submittedName>
</protein>
<keyword evidence="2" id="KW-1185">Reference proteome</keyword>
<sequence length="327" mass="36481">MNASDSSPSVVASILHTDQLDWAHCQFGLVDQLIEQHVRPSLLFKDLPTFPQNPRLFIPGSSGLAAAHASALKTPVPSPLSDPRPACSTPLPRIRLHTEAELLRQAWVGALGFLLAAVAERSIKVLLWLRANNLASLNQLLAPSGLRSCTAIRTDSPPTPRTGIVFFRRPKTVWLPERLCLVKSRANGPLWHHYVSIFARCNKRPLRPAPRSAIGLRTPIRLSMYSTIRYRTTRIECPVRPSRSRRRPSCRAGPGVMAGGSHIHPQNDFLYNKGMFILIDHTIALAAQYEVRLIISINNQDFGSEYANWVGNFTDLTRHQQCGRKDS</sequence>
<name>A0A2N5RW80_9BASI</name>
<proteinExistence type="predicted"/>
<organism evidence="1 2">
    <name type="scientific">Puccinia coronata f. sp. avenae</name>
    <dbReference type="NCBI Taxonomy" id="200324"/>
    <lineage>
        <taxon>Eukaryota</taxon>
        <taxon>Fungi</taxon>
        <taxon>Dikarya</taxon>
        <taxon>Basidiomycota</taxon>
        <taxon>Pucciniomycotina</taxon>
        <taxon>Pucciniomycetes</taxon>
        <taxon>Pucciniales</taxon>
        <taxon>Pucciniaceae</taxon>
        <taxon>Puccinia</taxon>
    </lineage>
</organism>
<evidence type="ECO:0000313" key="1">
    <source>
        <dbReference type="EMBL" id="PLW05255.1"/>
    </source>
</evidence>